<name>A0ABN5JHR4_FUSVA</name>
<keyword evidence="3" id="KW-1185">Reference proteome</keyword>
<reference evidence="3" key="1">
    <citation type="journal article" date="2018" name="MSphere">
        <title>Fusobacterium Genomics Using MinION and Illumina Sequencing Enables Genome Completion and Correction.</title>
        <authorList>
            <person name="Todd S.M."/>
            <person name="Settlage R.E."/>
            <person name="Lahmers K.K."/>
            <person name="Slade D.J."/>
        </authorList>
    </citation>
    <scope>NUCLEOTIDE SEQUENCE [LARGE SCALE GENOMIC DNA]</scope>
    <source>
        <strain evidence="3">ATCC 27725</strain>
    </source>
</reference>
<dbReference type="GeneID" id="77468531"/>
<feature type="region of interest" description="Disordered" evidence="1">
    <location>
        <begin position="44"/>
        <end position="67"/>
    </location>
</feature>
<evidence type="ECO:0000256" key="1">
    <source>
        <dbReference type="SAM" id="MobiDB-lite"/>
    </source>
</evidence>
<evidence type="ECO:0000313" key="3">
    <source>
        <dbReference type="Proteomes" id="UP000241238"/>
    </source>
</evidence>
<organism evidence="2 3">
    <name type="scientific">Fusobacterium varium ATCC 27725</name>
    <dbReference type="NCBI Taxonomy" id="469618"/>
    <lineage>
        <taxon>Bacteria</taxon>
        <taxon>Fusobacteriati</taxon>
        <taxon>Fusobacteriota</taxon>
        <taxon>Fusobacteriia</taxon>
        <taxon>Fusobacteriales</taxon>
        <taxon>Fusobacteriaceae</taxon>
        <taxon>Fusobacterium</taxon>
    </lineage>
</organism>
<sequence length="186" mass="21780">MKKISTVILFLSCLTIAYSQEINEKEGKKVLEQIRKEIQIEERTKQKEAEKAEKTKMKLEKEEEKKGKKVLEDIRRDMNESLEEKVFRSKDNPEEKAAAAITAFEIGEERMSFLKMEEEEIKELENALGTKGDENRVFLSEKFDGVHEEFKLKNHEIQTLSSENKMLNEYLSKLDTMEQKVKTGKN</sequence>
<accession>A0ABN5JHR4</accession>
<evidence type="ECO:0000313" key="2">
    <source>
        <dbReference type="EMBL" id="AVQ31724.1"/>
    </source>
</evidence>
<dbReference type="Proteomes" id="UP000241238">
    <property type="component" value="Chromosome"/>
</dbReference>
<dbReference type="EMBL" id="CP028103">
    <property type="protein sequence ID" value="AVQ31724.1"/>
    <property type="molecule type" value="Genomic_DNA"/>
</dbReference>
<evidence type="ECO:0008006" key="4">
    <source>
        <dbReference type="Google" id="ProtNLM"/>
    </source>
</evidence>
<proteinExistence type="predicted"/>
<protein>
    <recommendedName>
        <fullName evidence="4">Adhesion protein FadA</fullName>
    </recommendedName>
</protein>
<dbReference type="RefSeq" id="WP_005948066.1">
    <property type="nucleotide sequence ID" value="NZ_CP028103.1"/>
</dbReference>
<gene>
    <name evidence="2" type="ORF">C4N18_11060</name>
</gene>